<feature type="compositionally biased region" description="Polar residues" evidence="2">
    <location>
        <begin position="7"/>
        <end position="18"/>
    </location>
</feature>
<name>A0A7J7JS66_BUGNE</name>
<dbReference type="AlphaFoldDB" id="A0A7J7JS66"/>
<feature type="compositionally biased region" description="Low complexity" evidence="2">
    <location>
        <begin position="19"/>
        <end position="32"/>
    </location>
</feature>
<evidence type="ECO:0000256" key="1">
    <source>
        <dbReference type="SAM" id="Coils"/>
    </source>
</evidence>
<dbReference type="OrthoDB" id="10255048at2759"/>
<dbReference type="EMBL" id="VXIV02001908">
    <property type="protein sequence ID" value="KAF6028795.1"/>
    <property type="molecule type" value="Genomic_DNA"/>
</dbReference>
<proteinExistence type="predicted"/>
<dbReference type="Proteomes" id="UP000593567">
    <property type="component" value="Unassembled WGS sequence"/>
</dbReference>
<feature type="coiled-coil region" evidence="1">
    <location>
        <begin position="93"/>
        <end position="120"/>
    </location>
</feature>
<feature type="compositionally biased region" description="Basic and acidic residues" evidence="2">
    <location>
        <begin position="52"/>
        <end position="66"/>
    </location>
</feature>
<protein>
    <submittedName>
        <fullName evidence="3">Uncharacterized protein</fullName>
    </submittedName>
</protein>
<evidence type="ECO:0000256" key="2">
    <source>
        <dbReference type="SAM" id="MobiDB-lite"/>
    </source>
</evidence>
<accession>A0A7J7JS66</accession>
<sequence>MSDNDLENLLSNFTTPKLTHSSSTHPRDSTSSNRVVLGSIQPDPHQLPAEPQAKEGEKKGLDEGSHQVETSFTELHKRYDQMRQLMVAVWQRGKSLTQHNQELQAKIQEIKAEFQSKLTRSYEETHESLHSFW</sequence>
<comment type="caution">
    <text evidence="3">The sequence shown here is derived from an EMBL/GenBank/DDBJ whole genome shotgun (WGS) entry which is preliminary data.</text>
</comment>
<gene>
    <name evidence="3" type="ORF">EB796_012898</name>
</gene>
<evidence type="ECO:0000313" key="4">
    <source>
        <dbReference type="Proteomes" id="UP000593567"/>
    </source>
</evidence>
<feature type="region of interest" description="Disordered" evidence="2">
    <location>
        <begin position="1"/>
        <end position="71"/>
    </location>
</feature>
<evidence type="ECO:0000313" key="3">
    <source>
        <dbReference type="EMBL" id="KAF6028795.1"/>
    </source>
</evidence>
<keyword evidence="4" id="KW-1185">Reference proteome</keyword>
<keyword evidence="1" id="KW-0175">Coiled coil</keyword>
<reference evidence="3" key="1">
    <citation type="submission" date="2020-06" db="EMBL/GenBank/DDBJ databases">
        <title>Draft genome of Bugula neritina, a colonial animal packing powerful symbionts and potential medicines.</title>
        <authorList>
            <person name="Rayko M."/>
        </authorList>
    </citation>
    <scope>NUCLEOTIDE SEQUENCE [LARGE SCALE GENOMIC DNA]</scope>
    <source>
        <strain evidence="3">Kwan_BN1</strain>
    </source>
</reference>
<organism evidence="3 4">
    <name type="scientific">Bugula neritina</name>
    <name type="common">Brown bryozoan</name>
    <name type="synonym">Sertularia neritina</name>
    <dbReference type="NCBI Taxonomy" id="10212"/>
    <lineage>
        <taxon>Eukaryota</taxon>
        <taxon>Metazoa</taxon>
        <taxon>Spiralia</taxon>
        <taxon>Lophotrochozoa</taxon>
        <taxon>Bryozoa</taxon>
        <taxon>Gymnolaemata</taxon>
        <taxon>Cheilostomatida</taxon>
        <taxon>Flustrina</taxon>
        <taxon>Buguloidea</taxon>
        <taxon>Bugulidae</taxon>
        <taxon>Bugula</taxon>
    </lineage>
</organism>